<keyword evidence="6" id="KW-1133">Transmembrane helix</keyword>
<dbReference type="Pfam" id="PF02416">
    <property type="entry name" value="TatA_B_E"/>
    <property type="match status" value="1"/>
</dbReference>
<evidence type="ECO:0000256" key="3">
    <source>
        <dbReference type="ARBA" id="ARBA00022475"/>
    </source>
</evidence>
<dbReference type="HAMAP" id="MF_00236">
    <property type="entry name" value="TatA_E"/>
    <property type="match status" value="1"/>
</dbReference>
<dbReference type="AlphaFoldDB" id="A0A645ERA1"/>
<dbReference type="InterPro" id="IPR006312">
    <property type="entry name" value="TatA/E"/>
</dbReference>
<proteinExistence type="inferred from homology"/>
<comment type="subcellular location">
    <subcellularLocation>
        <location evidence="1">Cell membrane</location>
        <topology evidence="1">Single-pass membrane protein</topology>
    </subcellularLocation>
</comment>
<keyword evidence="4" id="KW-0812">Transmembrane</keyword>
<keyword evidence="3" id="KW-1003">Cell membrane</keyword>
<feature type="compositionally biased region" description="Basic and acidic residues" evidence="9">
    <location>
        <begin position="52"/>
        <end position="64"/>
    </location>
</feature>
<dbReference type="PANTHER" id="PTHR42982">
    <property type="entry name" value="SEC-INDEPENDENT PROTEIN TRANSLOCASE PROTEIN TATA"/>
    <property type="match status" value="1"/>
</dbReference>
<dbReference type="InterPro" id="IPR003369">
    <property type="entry name" value="TatA/B/E"/>
</dbReference>
<keyword evidence="7" id="KW-0811">Translocation</keyword>
<feature type="region of interest" description="Disordered" evidence="9">
    <location>
        <begin position="41"/>
        <end position="64"/>
    </location>
</feature>
<keyword evidence="8" id="KW-0472">Membrane</keyword>
<sequence length="64" mass="6984">MRTPGLLEIVLVLIVVLLLFGPGRIGKVAGEIGSGIRNFRKNLNGEEEENKDSEKKSDDSSKSE</sequence>
<name>A0A645ERA1_9ZZZZ</name>
<gene>
    <name evidence="10" type="primary">tatA_28</name>
    <name evidence="10" type="ORF">SDC9_151782</name>
</gene>
<evidence type="ECO:0000256" key="1">
    <source>
        <dbReference type="ARBA" id="ARBA00004162"/>
    </source>
</evidence>
<protein>
    <submittedName>
        <fullName evidence="10">Sec-independent protein translocase protein TatA</fullName>
    </submittedName>
</protein>
<evidence type="ECO:0000256" key="8">
    <source>
        <dbReference type="ARBA" id="ARBA00023136"/>
    </source>
</evidence>
<comment type="caution">
    <text evidence="10">The sequence shown here is derived from an EMBL/GenBank/DDBJ whole genome shotgun (WGS) entry which is preliminary data.</text>
</comment>
<accession>A0A645ERA1</accession>
<reference evidence="10" key="1">
    <citation type="submission" date="2019-08" db="EMBL/GenBank/DDBJ databases">
        <authorList>
            <person name="Kucharzyk K."/>
            <person name="Murdoch R.W."/>
            <person name="Higgins S."/>
            <person name="Loffler F."/>
        </authorList>
    </citation>
    <scope>NUCLEOTIDE SEQUENCE</scope>
</reference>
<evidence type="ECO:0000313" key="10">
    <source>
        <dbReference type="EMBL" id="MPN04541.1"/>
    </source>
</evidence>
<keyword evidence="2" id="KW-0813">Transport</keyword>
<evidence type="ECO:0000256" key="6">
    <source>
        <dbReference type="ARBA" id="ARBA00022989"/>
    </source>
</evidence>
<dbReference type="Gene3D" id="1.20.5.3310">
    <property type="match status" value="1"/>
</dbReference>
<evidence type="ECO:0000256" key="5">
    <source>
        <dbReference type="ARBA" id="ARBA00022927"/>
    </source>
</evidence>
<evidence type="ECO:0000256" key="4">
    <source>
        <dbReference type="ARBA" id="ARBA00022692"/>
    </source>
</evidence>
<organism evidence="10">
    <name type="scientific">bioreactor metagenome</name>
    <dbReference type="NCBI Taxonomy" id="1076179"/>
    <lineage>
        <taxon>unclassified sequences</taxon>
        <taxon>metagenomes</taxon>
        <taxon>ecological metagenomes</taxon>
    </lineage>
</organism>
<evidence type="ECO:0000256" key="7">
    <source>
        <dbReference type="ARBA" id="ARBA00023010"/>
    </source>
</evidence>
<dbReference type="GO" id="GO:0043953">
    <property type="term" value="P:protein transport by the Tat complex"/>
    <property type="evidence" value="ECO:0007669"/>
    <property type="project" value="InterPro"/>
</dbReference>
<dbReference type="EMBL" id="VSSQ01050451">
    <property type="protein sequence ID" value="MPN04541.1"/>
    <property type="molecule type" value="Genomic_DNA"/>
</dbReference>
<evidence type="ECO:0000256" key="9">
    <source>
        <dbReference type="SAM" id="MobiDB-lite"/>
    </source>
</evidence>
<dbReference type="PANTHER" id="PTHR42982:SF1">
    <property type="entry name" value="SEC-INDEPENDENT PROTEIN TRANSLOCASE PROTEIN TATA"/>
    <property type="match status" value="1"/>
</dbReference>
<evidence type="ECO:0000256" key="2">
    <source>
        <dbReference type="ARBA" id="ARBA00022448"/>
    </source>
</evidence>
<keyword evidence="5" id="KW-0653">Protein transport</keyword>
<dbReference type="GO" id="GO:0005886">
    <property type="term" value="C:plasma membrane"/>
    <property type="evidence" value="ECO:0007669"/>
    <property type="project" value="UniProtKB-SubCell"/>
</dbReference>